<proteinExistence type="predicted"/>
<dbReference type="InterPro" id="IPR039353">
    <property type="entry name" value="TF_Adf1"/>
</dbReference>
<protein>
    <submittedName>
        <fullName evidence="6">MADF domain-containing protein</fullName>
    </submittedName>
</protein>
<dbReference type="AlphaFoldDB" id="A0A915JGK5"/>
<dbReference type="PANTHER" id="PTHR12243">
    <property type="entry name" value="MADF DOMAIN TRANSCRIPTION FACTOR"/>
    <property type="match status" value="1"/>
</dbReference>
<dbReference type="GO" id="GO:0005667">
    <property type="term" value="C:transcription regulator complex"/>
    <property type="evidence" value="ECO:0007669"/>
    <property type="project" value="TreeGrafter"/>
</dbReference>
<dbReference type="InterPro" id="IPR004210">
    <property type="entry name" value="BESS_motif"/>
</dbReference>
<comment type="subcellular location">
    <subcellularLocation>
        <location evidence="1">Nucleus</location>
    </subcellularLocation>
</comment>
<dbReference type="PROSITE" id="PS51031">
    <property type="entry name" value="BESS"/>
    <property type="match status" value="1"/>
</dbReference>
<evidence type="ECO:0000259" key="3">
    <source>
        <dbReference type="PROSITE" id="PS51029"/>
    </source>
</evidence>
<dbReference type="Proteomes" id="UP000887565">
    <property type="component" value="Unplaced"/>
</dbReference>
<evidence type="ECO:0000256" key="1">
    <source>
        <dbReference type="PROSITE-ProRule" id="PRU00371"/>
    </source>
</evidence>
<dbReference type="PROSITE" id="PS51029">
    <property type="entry name" value="MADF"/>
    <property type="match status" value="1"/>
</dbReference>
<feature type="domain" description="MADF" evidence="3">
    <location>
        <begin position="37"/>
        <end position="127"/>
    </location>
</feature>
<accession>A0A915JGK5</accession>
<evidence type="ECO:0000256" key="2">
    <source>
        <dbReference type="SAM" id="MobiDB-lite"/>
    </source>
</evidence>
<dbReference type="GO" id="GO:0005634">
    <property type="term" value="C:nucleus"/>
    <property type="evidence" value="ECO:0007669"/>
    <property type="project" value="UniProtKB-SubCell"/>
</dbReference>
<dbReference type="GO" id="GO:0003677">
    <property type="term" value="F:DNA binding"/>
    <property type="evidence" value="ECO:0007669"/>
    <property type="project" value="InterPro"/>
</dbReference>
<evidence type="ECO:0000259" key="4">
    <source>
        <dbReference type="PROSITE" id="PS51031"/>
    </source>
</evidence>
<feature type="region of interest" description="Disordered" evidence="2">
    <location>
        <begin position="161"/>
        <end position="197"/>
    </location>
</feature>
<feature type="region of interest" description="Disordered" evidence="2">
    <location>
        <begin position="340"/>
        <end position="365"/>
    </location>
</feature>
<dbReference type="WBParaSite" id="nRc.2.0.1.t24808-RA">
    <property type="protein sequence ID" value="nRc.2.0.1.t24808-RA"/>
    <property type="gene ID" value="nRc.2.0.1.g24808"/>
</dbReference>
<feature type="domain" description="BESS" evidence="4">
    <location>
        <begin position="445"/>
        <end position="483"/>
    </location>
</feature>
<keyword evidence="5" id="KW-1185">Reference proteome</keyword>
<dbReference type="Pfam" id="PF10545">
    <property type="entry name" value="MADF_DNA_bdg"/>
    <property type="match status" value="1"/>
</dbReference>
<dbReference type="SMART" id="SM00595">
    <property type="entry name" value="MADF"/>
    <property type="match status" value="1"/>
</dbReference>
<evidence type="ECO:0000313" key="5">
    <source>
        <dbReference type="Proteomes" id="UP000887565"/>
    </source>
</evidence>
<dbReference type="GO" id="GO:0006357">
    <property type="term" value="P:regulation of transcription by RNA polymerase II"/>
    <property type="evidence" value="ECO:0007669"/>
    <property type="project" value="TreeGrafter"/>
</dbReference>
<dbReference type="InterPro" id="IPR006578">
    <property type="entry name" value="MADF-dom"/>
</dbReference>
<feature type="compositionally biased region" description="Low complexity" evidence="2">
    <location>
        <begin position="300"/>
        <end position="320"/>
    </location>
</feature>
<reference evidence="6" key="1">
    <citation type="submission" date="2022-11" db="UniProtKB">
        <authorList>
            <consortium name="WormBaseParasite"/>
        </authorList>
    </citation>
    <scope>IDENTIFICATION</scope>
</reference>
<organism evidence="5 6">
    <name type="scientific">Romanomermis culicivorax</name>
    <name type="common">Nematode worm</name>
    <dbReference type="NCBI Taxonomy" id="13658"/>
    <lineage>
        <taxon>Eukaryota</taxon>
        <taxon>Metazoa</taxon>
        <taxon>Ecdysozoa</taxon>
        <taxon>Nematoda</taxon>
        <taxon>Enoplea</taxon>
        <taxon>Dorylaimia</taxon>
        <taxon>Mermithida</taxon>
        <taxon>Mermithoidea</taxon>
        <taxon>Mermithidae</taxon>
        <taxon>Romanomermis</taxon>
    </lineage>
</organism>
<sequence>MQHEPEVVISSGATGSVGKYDGFNAKLTTRNVEDNIKLIELIKDCPILYDSTLPGYKDTAQKEESWQNIARSMLWPVELCQTRWKSLRDSFRKKDKKIFGGGQDNTPSNSPTWRYRELLSFLRDKNYRRRDHHSDPLSYDSPSLVGRRTISCSDQINFRMSPSDFDTAEDSNHHHLNNDQAAPDYHHLDDSSSCNGNDVKLEIAQNTVNSDLDENNDDSDSRNGVTAAIPVVRDVDDAGARVESPCAGGGVISVVNGISVLDENDRSPPVSDNSPTLNQEENVLAALGLTAAVADGAGENLRTSPSTTTTPSLITPSNSTGVQRISPKSAQRILQALASSSNKRKSTVVNHHSNHNSGLNHHNDSTTMINLKRHKTTSTNSHLNHVTYPNRTPSISHHSPRNGYSAAFPTNLNSNINNNSGQDTVLPNGCCNNNGVHDFFFRKEYDEDDLFGLSIAASLKKCTEDQKLAAKIEIMRILHVAQH</sequence>
<dbReference type="OMA" id="TWRYREL"/>
<dbReference type="PANTHER" id="PTHR12243:SF67">
    <property type="entry name" value="COREPRESSOR OF PANGOLIN, ISOFORM A-RELATED"/>
    <property type="match status" value="1"/>
</dbReference>
<evidence type="ECO:0000313" key="6">
    <source>
        <dbReference type="WBParaSite" id="nRc.2.0.1.t24808-RA"/>
    </source>
</evidence>
<keyword evidence="1" id="KW-0539">Nucleus</keyword>
<feature type="region of interest" description="Disordered" evidence="2">
    <location>
        <begin position="300"/>
        <end position="325"/>
    </location>
</feature>
<name>A0A915JGK5_ROMCU</name>